<accession>A0ABM0LZ82</accession>
<keyword evidence="3" id="KW-0479">Metal-binding</keyword>
<feature type="region of interest" description="Disordered" evidence="4">
    <location>
        <begin position="286"/>
        <end position="328"/>
    </location>
</feature>
<gene>
    <name evidence="7" type="primary">LOC102808246</name>
</gene>
<feature type="domain" description="C2H2-type" evidence="5">
    <location>
        <begin position="462"/>
        <end position="489"/>
    </location>
</feature>
<proteinExistence type="predicted"/>
<sequence length="525" mass="59435">MLAMHGVKHDKSRLDRLGADIMREREHDMWRRDLQIRTGQQSIKTSTADMPTLCSFYSQSAPLFNKRKFSLLGSDLEFEEAKIKRRINASMKPVPPLLSLYRSKSAFDEIRNTVRYDYRENNRVLESNSFYSDRNRVQEDNIRQRSLKTISVGRPSPPSAREDGDNMTSEKITESNIFSTKDTLTVDVGKKPTAKKIVRNDFKSMSRLLSLDDDSDEPGQSKDTNQRTGSAFREVSRNVDVRSNNLAHGSTSEENGRNATGLKYSTPFGDVLLQKPEVTHRAFHREAADKNSNTERLHSPPSTPSSPSHVGFRGALSPPLYDASPPTESLRLGIYQNSLPSTTKSAFSPPTPGSDYLNERIRMIEYLQKKPANQYYQDNARRSFTNSKMATDLFMPSGVEPTRFSGVPVPPSQADIGATASFPGYPPVFEGTEQTPFTAPKLSPQTQVILPLSSSVVNFAQNWCVKCNASFRMTSDLVYHMRTHHKKDQIDPHKRKRDEKLRCNICGETFRERHHLSRHMTSHLG</sequence>
<dbReference type="PANTHER" id="PTHR16516:SF4">
    <property type="entry name" value="C2H2-TYPE DOMAIN-CONTAINING PROTEIN"/>
    <property type="match status" value="1"/>
</dbReference>
<feature type="region of interest" description="Disordered" evidence="4">
    <location>
        <begin position="210"/>
        <end position="262"/>
    </location>
</feature>
<feature type="compositionally biased region" description="Polar residues" evidence="4">
    <location>
        <begin position="166"/>
        <end position="176"/>
    </location>
</feature>
<feature type="region of interest" description="Disordered" evidence="4">
    <location>
        <begin position="150"/>
        <end position="176"/>
    </location>
</feature>
<feature type="compositionally biased region" description="Polar residues" evidence="4">
    <location>
        <begin position="241"/>
        <end position="253"/>
    </location>
</feature>
<dbReference type="InterPro" id="IPR013087">
    <property type="entry name" value="Znf_C2H2_type"/>
</dbReference>
<dbReference type="InterPro" id="IPR052296">
    <property type="entry name" value="TR-Histone_Methyltrans"/>
</dbReference>
<evidence type="ECO:0000256" key="3">
    <source>
        <dbReference type="PROSITE-ProRule" id="PRU00042"/>
    </source>
</evidence>
<evidence type="ECO:0000256" key="1">
    <source>
        <dbReference type="ARBA" id="ARBA00004123"/>
    </source>
</evidence>
<keyword evidence="6" id="KW-1185">Reference proteome</keyword>
<comment type="subcellular location">
    <subcellularLocation>
        <location evidence="1">Nucleus</location>
    </subcellularLocation>
</comment>
<dbReference type="SUPFAM" id="SSF57667">
    <property type="entry name" value="beta-beta-alpha zinc fingers"/>
    <property type="match status" value="1"/>
</dbReference>
<keyword evidence="2" id="KW-0539">Nucleus</keyword>
<dbReference type="Pfam" id="PF00096">
    <property type="entry name" value="zf-C2H2"/>
    <property type="match status" value="1"/>
</dbReference>
<dbReference type="PROSITE" id="PS00028">
    <property type="entry name" value="ZINC_FINGER_C2H2_1"/>
    <property type="match status" value="2"/>
</dbReference>
<keyword evidence="3" id="KW-0862">Zinc</keyword>
<evidence type="ECO:0000259" key="5">
    <source>
        <dbReference type="PROSITE" id="PS50157"/>
    </source>
</evidence>
<name>A0ABM0LZ82_SACKO</name>
<reference evidence="7" key="1">
    <citation type="submission" date="2025-08" db="UniProtKB">
        <authorList>
            <consortium name="RefSeq"/>
        </authorList>
    </citation>
    <scope>IDENTIFICATION</scope>
    <source>
        <tissue evidence="7">Testes</tissue>
    </source>
</reference>
<evidence type="ECO:0000313" key="7">
    <source>
        <dbReference type="RefSeq" id="XP_006813073.1"/>
    </source>
</evidence>
<feature type="domain" description="C2H2-type" evidence="5">
    <location>
        <begin position="501"/>
        <end position="525"/>
    </location>
</feature>
<dbReference type="PROSITE" id="PS50157">
    <property type="entry name" value="ZINC_FINGER_C2H2_2"/>
    <property type="match status" value="2"/>
</dbReference>
<feature type="compositionally biased region" description="Basic and acidic residues" evidence="4">
    <location>
        <begin position="286"/>
        <end position="298"/>
    </location>
</feature>
<dbReference type="InterPro" id="IPR036236">
    <property type="entry name" value="Znf_C2H2_sf"/>
</dbReference>
<protein>
    <submittedName>
        <fullName evidence="7">Uncharacterized protein LOC102808246</fullName>
    </submittedName>
</protein>
<organism evidence="6 7">
    <name type="scientific">Saccoglossus kowalevskii</name>
    <name type="common">Acorn worm</name>
    <dbReference type="NCBI Taxonomy" id="10224"/>
    <lineage>
        <taxon>Eukaryota</taxon>
        <taxon>Metazoa</taxon>
        <taxon>Hemichordata</taxon>
        <taxon>Enteropneusta</taxon>
        <taxon>Harrimaniidae</taxon>
        <taxon>Saccoglossus</taxon>
    </lineage>
</organism>
<evidence type="ECO:0000256" key="2">
    <source>
        <dbReference type="ARBA" id="ARBA00023242"/>
    </source>
</evidence>
<evidence type="ECO:0000313" key="6">
    <source>
        <dbReference type="Proteomes" id="UP000694865"/>
    </source>
</evidence>
<keyword evidence="3" id="KW-0863">Zinc-finger</keyword>
<dbReference type="GeneID" id="102808246"/>
<dbReference type="SMART" id="SM00355">
    <property type="entry name" value="ZnF_C2H2"/>
    <property type="match status" value="2"/>
</dbReference>
<dbReference type="RefSeq" id="XP_006813073.1">
    <property type="nucleotide sequence ID" value="XM_006813010.1"/>
</dbReference>
<dbReference type="Gene3D" id="3.30.160.60">
    <property type="entry name" value="Classic Zinc Finger"/>
    <property type="match status" value="1"/>
</dbReference>
<dbReference type="PANTHER" id="PTHR16516">
    <property type="entry name" value="AGAP007109-PA"/>
    <property type="match status" value="1"/>
</dbReference>
<dbReference type="Proteomes" id="UP000694865">
    <property type="component" value="Unplaced"/>
</dbReference>
<evidence type="ECO:0000256" key="4">
    <source>
        <dbReference type="SAM" id="MobiDB-lite"/>
    </source>
</evidence>